<dbReference type="PANTHER" id="PTHR35218">
    <property type="entry name" value="RNASE H DOMAIN-CONTAINING PROTEIN"/>
    <property type="match status" value="1"/>
</dbReference>
<protein>
    <submittedName>
        <fullName evidence="1">Uncharacterized protein</fullName>
    </submittedName>
</protein>
<evidence type="ECO:0000313" key="1">
    <source>
        <dbReference type="EMBL" id="KAI0519585.1"/>
    </source>
</evidence>
<name>A0A8T3BQT7_DENNO</name>
<evidence type="ECO:0000313" key="2">
    <source>
        <dbReference type="Proteomes" id="UP000829196"/>
    </source>
</evidence>
<dbReference type="InterPro" id="IPR036691">
    <property type="entry name" value="Endo/exonu/phosph_ase_sf"/>
</dbReference>
<dbReference type="EMBL" id="JAGYWB010000006">
    <property type="protein sequence ID" value="KAI0519585.1"/>
    <property type="molecule type" value="Genomic_DNA"/>
</dbReference>
<keyword evidence="2" id="KW-1185">Reference proteome</keyword>
<organism evidence="1 2">
    <name type="scientific">Dendrobium nobile</name>
    <name type="common">Orchid</name>
    <dbReference type="NCBI Taxonomy" id="94219"/>
    <lineage>
        <taxon>Eukaryota</taxon>
        <taxon>Viridiplantae</taxon>
        <taxon>Streptophyta</taxon>
        <taxon>Embryophyta</taxon>
        <taxon>Tracheophyta</taxon>
        <taxon>Spermatophyta</taxon>
        <taxon>Magnoliopsida</taxon>
        <taxon>Liliopsida</taxon>
        <taxon>Asparagales</taxon>
        <taxon>Orchidaceae</taxon>
        <taxon>Epidendroideae</taxon>
        <taxon>Malaxideae</taxon>
        <taxon>Dendrobiinae</taxon>
        <taxon>Dendrobium</taxon>
    </lineage>
</organism>
<comment type="caution">
    <text evidence="1">The sequence shown here is derived from an EMBL/GenBank/DDBJ whole genome shotgun (WGS) entry which is preliminary data.</text>
</comment>
<gene>
    <name evidence="1" type="ORF">KFK09_007036</name>
</gene>
<dbReference type="PANTHER" id="PTHR35218:SF7">
    <property type="entry name" value="ENDONUCLEASE_EXONUCLEASE_PHOSPHATASE"/>
    <property type="match status" value="1"/>
</dbReference>
<reference evidence="1" key="1">
    <citation type="journal article" date="2022" name="Front. Genet.">
        <title>Chromosome-Scale Assembly of the Dendrobium nobile Genome Provides Insights Into the Molecular Mechanism of the Biosynthesis of the Medicinal Active Ingredient of Dendrobium.</title>
        <authorList>
            <person name="Xu Q."/>
            <person name="Niu S.-C."/>
            <person name="Li K.-L."/>
            <person name="Zheng P.-J."/>
            <person name="Zhang X.-J."/>
            <person name="Jia Y."/>
            <person name="Liu Y."/>
            <person name="Niu Y.-X."/>
            <person name="Yu L.-H."/>
            <person name="Chen D.-F."/>
            <person name="Zhang G.-Q."/>
        </authorList>
    </citation>
    <scope>NUCLEOTIDE SEQUENCE</scope>
    <source>
        <tissue evidence="1">Leaf</tissue>
    </source>
</reference>
<dbReference type="AlphaFoldDB" id="A0A8T3BQT7"/>
<accession>A0A8T3BQT7</accession>
<dbReference type="OrthoDB" id="1002478at2759"/>
<proteinExistence type="predicted"/>
<dbReference type="SUPFAM" id="SSF56219">
    <property type="entry name" value="DNase I-like"/>
    <property type="match status" value="1"/>
</dbReference>
<sequence length="137" mass="15772">MGGVWIKWNSSSIFFRPTFISSKLIHGSVSYNSVIFFEFSMLYDSNALEERRFLWDEIKTLAINIKSPWILLGDHNFYSFFHDKVGGNPLQNSRLLELNGMSFEIGLNDLGLVGHINTWFNPCTYNPIHINLGVNTH</sequence>
<dbReference type="Proteomes" id="UP000829196">
    <property type="component" value="Unassembled WGS sequence"/>
</dbReference>